<feature type="region of interest" description="Disordered" evidence="1">
    <location>
        <begin position="1"/>
        <end position="160"/>
    </location>
</feature>
<sequence length="160" mass="17655">MTDYAPPTGPPPPVVPEGWTSRWNEQYQACEAAAEKPTAEREFVEQAPPAVDLATRPGAAPPSPAYSGEKATKEKGSFFNKIVGTFQEKTKSAFPQQQQQQQQQPEQGYCSTPPPQQQGYYGGPPPPMQQQQPYYGQPPSQGGYYGAPVSQYQQQYQQRA</sequence>
<feature type="compositionally biased region" description="Basic and acidic residues" evidence="1">
    <location>
        <begin position="33"/>
        <end position="44"/>
    </location>
</feature>
<proteinExistence type="predicted"/>
<dbReference type="Proteomes" id="UP001391051">
    <property type="component" value="Unassembled WGS sequence"/>
</dbReference>
<dbReference type="RefSeq" id="XP_066694302.1">
    <property type="nucleotide sequence ID" value="XM_066850159.1"/>
</dbReference>
<feature type="compositionally biased region" description="Low complexity" evidence="1">
    <location>
        <begin position="129"/>
        <end position="142"/>
    </location>
</feature>
<comment type="caution">
    <text evidence="2">The sequence shown here is derived from an EMBL/GenBank/DDBJ whole genome shotgun (WGS) entry which is preliminary data.</text>
</comment>
<reference evidence="2 3" key="1">
    <citation type="submission" date="2023-01" db="EMBL/GenBank/DDBJ databases">
        <title>Analysis of 21 Apiospora genomes using comparative genomics revels a genus with tremendous synthesis potential of carbohydrate active enzymes and secondary metabolites.</title>
        <authorList>
            <person name="Sorensen T."/>
        </authorList>
    </citation>
    <scope>NUCLEOTIDE SEQUENCE [LARGE SCALE GENOMIC DNA]</scope>
    <source>
        <strain evidence="2 3">CBS 24483</strain>
    </source>
</reference>
<evidence type="ECO:0000313" key="2">
    <source>
        <dbReference type="EMBL" id="KAK7941550.1"/>
    </source>
</evidence>
<protein>
    <submittedName>
        <fullName evidence="2">Uncharacterized protein</fullName>
    </submittedName>
</protein>
<feature type="compositionally biased region" description="Low complexity" evidence="1">
    <location>
        <begin position="151"/>
        <end position="160"/>
    </location>
</feature>
<name>A0ABR1PX14_9PEZI</name>
<evidence type="ECO:0000256" key="1">
    <source>
        <dbReference type="SAM" id="MobiDB-lite"/>
    </source>
</evidence>
<keyword evidence="3" id="KW-1185">Reference proteome</keyword>
<accession>A0ABR1PX14</accession>
<dbReference type="GeneID" id="92083221"/>
<gene>
    <name evidence="2" type="ORF">PG986_013937</name>
</gene>
<evidence type="ECO:0000313" key="3">
    <source>
        <dbReference type="Proteomes" id="UP001391051"/>
    </source>
</evidence>
<dbReference type="EMBL" id="JAQQWE010000009">
    <property type="protein sequence ID" value="KAK7941550.1"/>
    <property type="molecule type" value="Genomic_DNA"/>
</dbReference>
<organism evidence="2 3">
    <name type="scientific">Apiospora aurea</name>
    <dbReference type="NCBI Taxonomy" id="335848"/>
    <lineage>
        <taxon>Eukaryota</taxon>
        <taxon>Fungi</taxon>
        <taxon>Dikarya</taxon>
        <taxon>Ascomycota</taxon>
        <taxon>Pezizomycotina</taxon>
        <taxon>Sordariomycetes</taxon>
        <taxon>Xylariomycetidae</taxon>
        <taxon>Amphisphaeriales</taxon>
        <taxon>Apiosporaceae</taxon>
        <taxon>Apiospora</taxon>
    </lineage>
</organism>